<evidence type="ECO:0000313" key="13">
    <source>
        <dbReference type="Proteomes" id="UP000237347"/>
    </source>
</evidence>
<dbReference type="SUPFAM" id="SSF52058">
    <property type="entry name" value="L domain-like"/>
    <property type="match status" value="1"/>
</dbReference>
<dbReference type="PANTHER" id="PTHR48062">
    <property type="entry name" value="RECEPTOR-LIKE PROTEIN 14"/>
    <property type="match status" value="1"/>
</dbReference>
<comment type="subcellular location">
    <subcellularLocation>
        <location evidence="1">Cell membrane</location>
    </subcellularLocation>
    <subcellularLocation>
        <location evidence="11">Endomembrane system</location>
        <topology evidence="11">Single-pass membrane protein</topology>
    </subcellularLocation>
</comment>
<evidence type="ECO:0000256" key="1">
    <source>
        <dbReference type="ARBA" id="ARBA00004236"/>
    </source>
</evidence>
<evidence type="ECO:0000256" key="10">
    <source>
        <dbReference type="ARBA" id="ARBA00023180"/>
    </source>
</evidence>
<evidence type="ECO:0000256" key="8">
    <source>
        <dbReference type="ARBA" id="ARBA00022989"/>
    </source>
</evidence>
<keyword evidence="3" id="KW-1003">Cell membrane</keyword>
<keyword evidence="4" id="KW-0433">Leucine-rich repeat</keyword>
<dbReference type="GO" id="GO:0005886">
    <property type="term" value="C:plasma membrane"/>
    <property type="evidence" value="ECO:0007669"/>
    <property type="project" value="UniProtKB-SubCell"/>
</dbReference>
<dbReference type="AlphaFoldDB" id="A0AAW0LLN1"/>
<evidence type="ECO:0000256" key="6">
    <source>
        <dbReference type="ARBA" id="ARBA00022729"/>
    </source>
</evidence>
<keyword evidence="13" id="KW-1185">Reference proteome</keyword>
<protein>
    <submittedName>
        <fullName evidence="12">Receptor-like protein 15</fullName>
    </submittedName>
</protein>
<dbReference type="InterPro" id="IPR001611">
    <property type="entry name" value="Leu-rich_rpt"/>
</dbReference>
<evidence type="ECO:0000256" key="2">
    <source>
        <dbReference type="ARBA" id="ARBA00009592"/>
    </source>
</evidence>
<evidence type="ECO:0000256" key="7">
    <source>
        <dbReference type="ARBA" id="ARBA00022737"/>
    </source>
</evidence>
<dbReference type="InterPro" id="IPR051502">
    <property type="entry name" value="RLP_Defense_Trigger"/>
</dbReference>
<evidence type="ECO:0000256" key="9">
    <source>
        <dbReference type="ARBA" id="ARBA00023136"/>
    </source>
</evidence>
<organism evidence="12 13">
    <name type="scientific">Quercus suber</name>
    <name type="common">Cork oak</name>
    <dbReference type="NCBI Taxonomy" id="58331"/>
    <lineage>
        <taxon>Eukaryota</taxon>
        <taxon>Viridiplantae</taxon>
        <taxon>Streptophyta</taxon>
        <taxon>Embryophyta</taxon>
        <taxon>Tracheophyta</taxon>
        <taxon>Spermatophyta</taxon>
        <taxon>Magnoliopsida</taxon>
        <taxon>eudicotyledons</taxon>
        <taxon>Gunneridae</taxon>
        <taxon>Pentapetalae</taxon>
        <taxon>rosids</taxon>
        <taxon>fabids</taxon>
        <taxon>Fagales</taxon>
        <taxon>Fagaceae</taxon>
        <taxon>Quercus</taxon>
    </lineage>
</organism>
<evidence type="ECO:0000256" key="11">
    <source>
        <dbReference type="ARBA" id="ARBA00037847"/>
    </source>
</evidence>
<evidence type="ECO:0000256" key="3">
    <source>
        <dbReference type="ARBA" id="ARBA00022475"/>
    </source>
</evidence>
<dbReference type="GO" id="GO:0012505">
    <property type="term" value="C:endomembrane system"/>
    <property type="evidence" value="ECO:0007669"/>
    <property type="project" value="UniProtKB-SubCell"/>
</dbReference>
<keyword evidence="6" id="KW-0732">Signal</keyword>
<keyword evidence="8" id="KW-1133">Transmembrane helix</keyword>
<evidence type="ECO:0000256" key="5">
    <source>
        <dbReference type="ARBA" id="ARBA00022692"/>
    </source>
</evidence>
<accession>A0AAW0LLN1</accession>
<dbReference type="Pfam" id="PF13855">
    <property type="entry name" value="LRR_8"/>
    <property type="match status" value="1"/>
</dbReference>
<dbReference type="InterPro" id="IPR032675">
    <property type="entry name" value="LRR_dom_sf"/>
</dbReference>
<reference evidence="12 13" key="1">
    <citation type="journal article" date="2018" name="Sci. Data">
        <title>The draft genome sequence of cork oak.</title>
        <authorList>
            <person name="Ramos A.M."/>
            <person name="Usie A."/>
            <person name="Barbosa P."/>
            <person name="Barros P.M."/>
            <person name="Capote T."/>
            <person name="Chaves I."/>
            <person name="Simoes F."/>
            <person name="Abreu I."/>
            <person name="Carrasquinho I."/>
            <person name="Faro C."/>
            <person name="Guimaraes J.B."/>
            <person name="Mendonca D."/>
            <person name="Nobrega F."/>
            <person name="Rodrigues L."/>
            <person name="Saibo N.J.M."/>
            <person name="Varela M.C."/>
            <person name="Egas C."/>
            <person name="Matos J."/>
            <person name="Miguel C.M."/>
            <person name="Oliveira M.M."/>
            <person name="Ricardo C.P."/>
            <person name="Goncalves S."/>
        </authorList>
    </citation>
    <scope>NUCLEOTIDE SEQUENCE [LARGE SCALE GENOMIC DNA]</scope>
    <source>
        <strain evidence="13">cv. HL8</strain>
    </source>
</reference>
<dbReference type="FunFam" id="3.80.10.10:FF:000111">
    <property type="entry name" value="LRR receptor-like serine/threonine-protein kinase ERECTA"/>
    <property type="match status" value="1"/>
</dbReference>
<evidence type="ECO:0000313" key="12">
    <source>
        <dbReference type="EMBL" id="KAK7851884.1"/>
    </source>
</evidence>
<keyword evidence="10" id="KW-0325">Glycoprotein</keyword>
<evidence type="ECO:0000256" key="4">
    <source>
        <dbReference type="ARBA" id="ARBA00022614"/>
    </source>
</evidence>
<gene>
    <name evidence="12" type="primary">RLP15_15</name>
    <name evidence="12" type="ORF">CFP56_040805</name>
</gene>
<keyword evidence="5" id="KW-0812">Transmembrane</keyword>
<keyword evidence="9" id="KW-0472">Membrane</keyword>
<dbReference type="EMBL" id="PKMF04000082">
    <property type="protein sequence ID" value="KAK7851884.1"/>
    <property type="molecule type" value="Genomic_DNA"/>
</dbReference>
<comment type="caution">
    <text evidence="12">The sequence shown here is derived from an EMBL/GenBank/DDBJ whole genome shotgun (WGS) entry which is preliminary data.</text>
</comment>
<keyword evidence="7" id="KW-0677">Repeat</keyword>
<comment type="similarity">
    <text evidence="2">Belongs to the RLP family.</text>
</comment>
<proteinExistence type="inferred from homology"/>
<dbReference type="Gene3D" id="3.80.10.10">
    <property type="entry name" value="Ribonuclease Inhibitor"/>
    <property type="match status" value="1"/>
</dbReference>
<dbReference type="PRINTS" id="PR00019">
    <property type="entry name" value="LEURICHRPT"/>
</dbReference>
<dbReference type="Proteomes" id="UP000237347">
    <property type="component" value="Unassembled WGS sequence"/>
</dbReference>
<sequence>MFSGSIPKAFLNISKLLTLDISNNQLTGFIPKTLSNLTELESLDLSHNILSGEIPPQLLELTFLEVFSVAYNNLSSRIPNIRAQFETYDASRYEGNPFLCGLPLEKNCTRRVTEQIIDQFNYIICSIKKFT</sequence>
<dbReference type="PANTHER" id="PTHR48062:SF52">
    <property type="entry name" value="RECEPTOR-LIKE PROTEIN 8-RELATED"/>
    <property type="match status" value="1"/>
</dbReference>
<name>A0AAW0LLN1_QUESU</name>